<dbReference type="GO" id="GO:0016706">
    <property type="term" value="F:2-oxoglutarate-dependent dioxygenase activity"/>
    <property type="evidence" value="ECO:0007669"/>
    <property type="project" value="InterPro"/>
</dbReference>
<protein>
    <recommendedName>
        <fullName evidence="2">Oxoglutarate/iron-dependent oxygenase C-terminal degradation domain-containing protein</fullName>
    </recommendedName>
</protein>
<feature type="region of interest" description="Disordered" evidence="1">
    <location>
        <begin position="247"/>
        <end position="269"/>
    </location>
</feature>
<sequence>IVAACIAEDAADGLGAKQRPRYEAGCRDGWAPAGPPHKQRYLRYGGSGAEGEGEGAGALLERVRRQLLCTPAFARLLKAFTSITMLGQAGETRRFRPGMDYTVAHYGILTTDPRLDVVLTFVDDATDEAASLWQSVNYVRLEDFRPPAPPADVLARRKARKGRGAAGGGGGGGGGAGAGGGGQAGAGAGPEEEERVTIDMIKIRLDASANGCTGMFWRSKPDMNASVSAPDWPRNGAVFMGWKSQEHPGWVKGTTRRATGCPSSSTASL</sequence>
<dbReference type="InterPro" id="IPR051842">
    <property type="entry name" value="uS12_prolyl_hydroxylase"/>
</dbReference>
<reference evidence="3" key="1">
    <citation type="journal article" date="2020" name="bioRxiv">
        <title>Comparative genomics of Chlamydomonas.</title>
        <authorList>
            <person name="Craig R.J."/>
            <person name="Hasan A.R."/>
            <person name="Ness R.W."/>
            <person name="Keightley P.D."/>
        </authorList>
    </citation>
    <scope>NUCLEOTIDE SEQUENCE</scope>
    <source>
        <strain evidence="3">CCAP 11/173</strain>
    </source>
</reference>
<dbReference type="InterPro" id="IPR019601">
    <property type="entry name" value="Oxoglutarate/Fe-dep_Oase_C"/>
</dbReference>
<name>A0A835SL55_9CHLO</name>
<proteinExistence type="predicted"/>
<feature type="compositionally biased region" description="Gly residues" evidence="1">
    <location>
        <begin position="164"/>
        <end position="188"/>
    </location>
</feature>
<feature type="domain" description="Oxoglutarate/iron-dependent oxygenase C-terminal degradation" evidence="2">
    <location>
        <begin position="20"/>
        <end position="123"/>
    </location>
</feature>
<evidence type="ECO:0000256" key="1">
    <source>
        <dbReference type="SAM" id="MobiDB-lite"/>
    </source>
</evidence>
<dbReference type="PANTHER" id="PTHR12117">
    <property type="entry name" value="HISTONE ACETYLTRANSFERASE COMPLEX"/>
    <property type="match status" value="1"/>
</dbReference>
<dbReference type="GO" id="GO:0031418">
    <property type="term" value="F:L-ascorbic acid binding"/>
    <property type="evidence" value="ECO:0007669"/>
    <property type="project" value="InterPro"/>
</dbReference>
<dbReference type="GO" id="GO:0005506">
    <property type="term" value="F:iron ion binding"/>
    <property type="evidence" value="ECO:0007669"/>
    <property type="project" value="InterPro"/>
</dbReference>
<dbReference type="InterPro" id="IPR043044">
    <property type="entry name" value="TPA1/Ofd1_C"/>
</dbReference>
<evidence type="ECO:0000313" key="4">
    <source>
        <dbReference type="Proteomes" id="UP000613740"/>
    </source>
</evidence>
<dbReference type="OrthoDB" id="430522at2759"/>
<dbReference type="EMBL" id="JAEHOD010000408">
    <property type="protein sequence ID" value="KAG2422001.1"/>
    <property type="molecule type" value="Genomic_DNA"/>
</dbReference>
<dbReference type="Gene3D" id="3.60.130.20">
    <property type="entry name" value="Oxoglutarate/iron-dependent oxygenase, C-terminal degradation domain"/>
    <property type="match status" value="1"/>
</dbReference>
<comment type="caution">
    <text evidence="3">The sequence shown here is derived from an EMBL/GenBank/DDBJ whole genome shotgun (WGS) entry which is preliminary data.</text>
</comment>
<evidence type="ECO:0000313" key="3">
    <source>
        <dbReference type="EMBL" id="KAG2422001.1"/>
    </source>
</evidence>
<accession>A0A835SL55</accession>
<dbReference type="AlphaFoldDB" id="A0A835SL55"/>
<gene>
    <name evidence="3" type="ORF">HYH02_015548</name>
</gene>
<evidence type="ECO:0000259" key="2">
    <source>
        <dbReference type="Pfam" id="PF10637"/>
    </source>
</evidence>
<dbReference type="Proteomes" id="UP000613740">
    <property type="component" value="Unassembled WGS sequence"/>
</dbReference>
<organism evidence="3 4">
    <name type="scientific">Chlamydomonas schloesseri</name>
    <dbReference type="NCBI Taxonomy" id="2026947"/>
    <lineage>
        <taxon>Eukaryota</taxon>
        <taxon>Viridiplantae</taxon>
        <taxon>Chlorophyta</taxon>
        <taxon>core chlorophytes</taxon>
        <taxon>Chlorophyceae</taxon>
        <taxon>CS clade</taxon>
        <taxon>Chlamydomonadales</taxon>
        <taxon>Chlamydomonadaceae</taxon>
        <taxon>Chlamydomonas</taxon>
    </lineage>
</organism>
<dbReference type="Pfam" id="PF10637">
    <property type="entry name" value="Ofd1_CTDD"/>
    <property type="match status" value="1"/>
</dbReference>
<keyword evidence="4" id="KW-1185">Reference proteome</keyword>
<feature type="region of interest" description="Disordered" evidence="1">
    <location>
        <begin position="156"/>
        <end position="193"/>
    </location>
</feature>
<dbReference type="PANTHER" id="PTHR12117:SF0">
    <property type="entry name" value="PROLYL 3-HYDROXYLASE OGFOD1"/>
    <property type="match status" value="1"/>
</dbReference>
<feature type="non-terminal residue" evidence="3">
    <location>
        <position position="269"/>
    </location>
</feature>